<evidence type="ECO:0000256" key="3">
    <source>
        <dbReference type="ARBA" id="ARBA00023121"/>
    </source>
</evidence>
<dbReference type="Gene3D" id="1.10.3630.10">
    <property type="entry name" value="yeast vps74-n-term truncation variant domain like"/>
    <property type="match status" value="1"/>
</dbReference>
<dbReference type="GO" id="GO:0070273">
    <property type="term" value="F:phosphatidylinositol-4-phosphate binding"/>
    <property type="evidence" value="ECO:0007669"/>
    <property type="project" value="InterPro"/>
</dbReference>
<dbReference type="GO" id="GO:0007030">
    <property type="term" value="P:Golgi organization"/>
    <property type="evidence" value="ECO:0007669"/>
    <property type="project" value="TreeGrafter"/>
</dbReference>
<dbReference type="PANTHER" id="PTHR12704:SF2">
    <property type="entry name" value="GOLGI PHOSPHOPROTEIN 3 HOMOLOG SAURON"/>
    <property type="match status" value="1"/>
</dbReference>
<evidence type="ECO:0000313" key="5">
    <source>
        <dbReference type="EMBL" id="BFP55131.1"/>
    </source>
</evidence>
<keyword evidence="4" id="KW-0472">Membrane</keyword>
<evidence type="ECO:0000256" key="2">
    <source>
        <dbReference type="ARBA" id="ARBA00023034"/>
    </source>
</evidence>
<dbReference type="InterPro" id="IPR038261">
    <property type="entry name" value="GPP34-like_sf"/>
</dbReference>
<evidence type="ECO:0008006" key="6">
    <source>
        <dbReference type="Google" id="ProtNLM"/>
    </source>
</evidence>
<keyword evidence="2" id="KW-0333">Golgi apparatus</keyword>
<dbReference type="GO" id="GO:0005829">
    <property type="term" value="C:cytosol"/>
    <property type="evidence" value="ECO:0007669"/>
    <property type="project" value="TreeGrafter"/>
</dbReference>
<gene>
    <name evidence="5" type="ORF">SCMC78_49380</name>
</gene>
<evidence type="ECO:0000256" key="1">
    <source>
        <dbReference type="ARBA" id="ARBA00004255"/>
    </source>
</evidence>
<comment type="subcellular location">
    <subcellularLocation>
        <location evidence="1">Golgi apparatus membrane</location>
        <topology evidence="1">Peripheral membrane protein</topology>
        <orientation evidence="1">Cytoplasmic side</orientation>
    </subcellularLocation>
</comment>
<dbReference type="AlphaFoldDB" id="A0AB33KIV6"/>
<accession>A0AB33KIV6</accession>
<dbReference type="KEGG" id="stcm:SCMC78_49380"/>
<dbReference type="GO" id="GO:0048194">
    <property type="term" value="P:Golgi vesicle budding"/>
    <property type="evidence" value="ECO:0007669"/>
    <property type="project" value="TreeGrafter"/>
</dbReference>
<dbReference type="PANTHER" id="PTHR12704">
    <property type="entry name" value="TRANS-GOLGI PROTEIN GMX33"/>
    <property type="match status" value="1"/>
</dbReference>
<sequence>MTGRTALLRPRRAGWAETRAPDADGWTEAMQKKNENDLLIVEDLTLLMMDDKSGAIAGEGTLYYTLGGAVLVELGLGGHIAADENDQGLNGVKVHAVSSRTPSDPLLRAAQAKVGERVRGVQTLLIEIGTGVVKRETVLDRLVERGMLRQETKKTLGLFRTTSTTVADTGYKKALVEKVRAVLIDGAEPDDRTAALTGLLSASGTLPTLHRSIPWSGKVYKRAKELEQSSWGAEAVNAAVMRTVAAISAGTVVAATS</sequence>
<evidence type="ECO:0000256" key="4">
    <source>
        <dbReference type="ARBA" id="ARBA00023136"/>
    </source>
</evidence>
<protein>
    <recommendedName>
        <fullName evidence="6">GPP34 family phosphoprotein</fullName>
    </recommendedName>
</protein>
<proteinExistence type="predicted"/>
<organism evidence="5">
    <name type="scientific">Streptomyces sp. CMC78</name>
    <dbReference type="NCBI Taxonomy" id="3231512"/>
    <lineage>
        <taxon>Bacteria</taxon>
        <taxon>Bacillati</taxon>
        <taxon>Actinomycetota</taxon>
        <taxon>Actinomycetes</taxon>
        <taxon>Kitasatosporales</taxon>
        <taxon>Streptomycetaceae</taxon>
        <taxon>Streptomyces</taxon>
    </lineage>
</organism>
<name>A0AB33KIV6_9ACTN</name>
<dbReference type="GO" id="GO:0012505">
    <property type="term" value="C:endomembrane system"/>
    <property type="evidence" value="ECO:0007669"/>
    <property type="project" value="UniProtKB-ARBA"/>
</dbReference>
<keyword evidence="3" id="KW-0446">Lipid-binding</keyword>
<dbReference type="GO" id="GO:0006890">
    <property type="term" value="P:retrograde vesicle-mediated transport, Golgi to endoplasmic reticulum"/>
    <property type="evidence" value="ECO:0007669"/>
    <property type="project" value="TreeGrafter"/>
</dbReference>
<dbReference type="Pfam" id="PF05719">
    <property type="entry name" value="GPP34"/>
    <property type="match status" value="1"/>
</dbReference>
<reference evidence="5" key="1">
    <citation type="submission" date="2024-07" db="EMBL/GenBank/DDBJ databases">
        <title>Complete genome sequences of cellulolytic bacteria, Kitasatospora sp. CMC57 and Streptomyces sp. CMC78, isolated from Japanese agricultural soil.</title>
        <authorList>
            <person name="Hashimoto T."/>
            <person name="Ito M."/>
            <person name="Iwamoto M."/>
            <person name="Fukahori D."/>
            <person name="Shoda T."/>
            <person name="Sakoda M."/>
            <person name="Morohoshi T."/>
            <person name="Mitsuboshi M."/>
            <person name="Nishizawa T."/>
        </authorList>
    </citation>
    <scope>NUCLEOTIDE SEQUENCE</scope>
    <source>
        <strain evidence="5">CMC78</strain>
    </source>
</reference>
<dbReference type="EMBL" id="AP035884">
    <property type="protein sequence ID" value="BFP55131.1"/>
    <property type="molecule type" value="Genomic_DNA"/>
</dbReference>
<dbReference type="GO" id="GO:0043001">
    <property type="term" value="P:Golgi to plasma membrane protein transport"/>
    <property type="evidence" value="ECO:0007669"/>
    <property type="project" value="TreeGrafter"/>
</dbReference>
<dbReference type="InterPro" id="IPR008628">
    <property type="entry name" value="GPP34-like"/>
</dbReference>